<proteinExistence type="predicted"/>
<reference evidence="1 2" key="1">
    <citation type="submission" date="2011-05" db="EMBL/GenBank/DDBJ databases">
        <title>Complete sequence of chromosome 2 of Sphingobium chlorophenolicum L-1.</title>
        <authorList>
            <consortium name="US DOE Joint Genome Institute"/>
            <person name="Lucas S."/>
            <person name="Han J."/>
            <person name="Lapidus A."/>
            <person name="Cheng J.-F."/>
            <person name="Goodwin L."/>
            <person name="Pitluck S."/>
            <person name="Peters L."/>
            <person name="Daligault H."/>
            <person name="Han C."/>
            <person name="Tapia R."/>
            <person name="Land M."/>
            <person name="Hauser L."/>
            <person name="Kyrpides N."/>
            <person name="Ivanova N."/>
            <person name="Pagani I."/>
            <person name="Turner P."/>
            <person name="Copley S."/>
            <person name="Woyke T."/>
        </authorList>
    </citation>
    <scope>NUCLEOTIDE SEQUENCE [LARGE SCALE GENOMIC DNA]</scope>
    <source>
        <strain evidence="1 2">L-1</strain>
    </source>
</reference>
<evidence type="ECO:0000313" key="2">
    <source>
        <dbReference type="Proteomes" id="UP000007150"/>
    </source>
</evidence>
<sequence length="200" mass="23407">MDMRRLSSAFSIGASATIHQHLLRNRRFRELAAPNRFVDYLPISNRATVRRVRRNGCPWLPTYFTYTRRTLPLLSLALACMRRAHRDNRIWKFKNDINNAPDQRRAHFIKAGPQGAANNRTPRPSFYRMGDPPTFREALVLHLRRFSESYYQLHRSLSLASEWSSGGRIAAYLVDQSVNALPTIIMRTMTPVLRRRPWTR</sequence>
<name>F6F2L2_SPHCR</name>
<dbReference type="KEGG" id="sch:Sphch_3052"/>
<gene>
    <name evidence="1" type="ORF">Sphch_3052</name>
</gene>
<accession>F6F2L2</accession>
<keyword evidence="2" id="KW-1185">Reference proteome</keyword>
<protein>
    <submittedName>
        <fullName evidence="1">Uncharacterized protein</fullName>
    </submittedName>
</protein>
<dbReference type="EMBL" id="CP002799">
    <property type="protein sequence ID" value="AEG50674.1"/>
    <property type="molecule type" value="Genomic_DNA"/>
</dbReference>
<dbReference type="Proteomes" id="UP000007150">
    <property type="component" value="Chromosome 2"/>
</dbReference>
<dbReference type="AlphaFoldDB" id="F6F2L2"/>
<organism evidence="1 2">
    <name type="scientific">Sphingobium chlorophenolicum L-1</name>
    <dbReference type="NCBI Taxonomy" id="690566"/>
    <lineage>
        <taxon>Bacteria</taxon>
        <taxon>Pseudomonadati</taxon>
        <taxon>Pseudomonadota</taxon>
        <taxon>Alphaproteobacteria</taxon>
        <taxon>Sphingomonadales</taxon>
        <taxon>Sphingomonadaceae</taxon>
        <taxon>Sphingobium</taxon>
    </lineage>
</organism>
<evidence type="ECO:0000313" key="1">
    <source>
        <dbReference type="EMBL" id="AEG50674.1"/>
    </source>
</evidence>
<dbReference type="HOGENOM" id="CLU_1365461_0_0_5"/>